<protein>
    <submittedName>
        <fullName evidence="3">Cupin domain-containing protein</fullName>
    </submittedName>
</protein>
<dbReference type="InterPro" id="IPR011051">
    <property type="entry name" value="RmlC_Cupin_sf"/>
</dbReference>
<evidence type="ECO:0000313" key="4">
    <source>
        <dbReference type="Proteomes" id="UP000548582"/>
    </source>
</evidence>
<dbReference type="SUPFAM" id="SSF51182">
    <property type="entry name" value="RmlC-like cupins"/>
    <property type="match status" value="1"/>
</dbReference>
<organism evidence="3 4">
    <name type="scientific">Neoroseomonas marina</name>
    <dbReference type="NCBI Taxonomy" id="1232220"/>
    <lineage>
        <taxon>Bacteria</taxon>
        <taxon>Pseudomonadati</taxon>
        <taxon>Pseudomonadota</taxon>
        <taxon>Alphaproteobacteria</taxon>
        <taxon>Acetobacterales</taxon>
        <taxon>Acetobacteraceae</taxon>
        <taxon>Neoroseomonas</taxon>
    </lineage>
</organism>
<feature type="domain" description="Cupin type-2" evidence="2">
    <location>
        <begin position="54"/>
        <end position="124"/>
    </location>
</feature>
<evidence type="ECO:0000256" key="1">
    <source>
        <dbReference type="ARBA" id="ARBA00022723"/>
    </source>
</evidence>
<reference evidence="3 4" key="1">
    <citation type="submission" date="2020-03" db="EMBL/GenBank/DDBJ databases">
        <authorList>
            <person name="Sun Q."/>
        </authorList>
    </citation>
    <scope>NUCLEOTIDE SEQUENCE [LARGE SCALE GENOMIC DNA]</scope>
    <source>
        <strain evidence="3 4">JC162</strain>
    </source>
</reference>
<dbReference type="Pfam" id="PF07883">
    <property type="entry name" value="Cupin_2"/>
    <property type="match status" value="1"/>
</dbReference>
<dbReference type="PANTHER" id="PTHR35848:SF9">
    <property type="entry name" value="SLL1358 PROTEIN"/>
    <property type="match status" value="1"/>
</dbReference>
<dbReference type="Gene3D" id="2.60.120.10">
    <property type="entry name" value="Jelly Rolls"/>
    <property type="match status" value="1"/>
</dbReference>
<dbReference type="InterPro" id="IPR051610">
    <property type="entry name" value="GPI/OXD"/>
</dbReference>
<dbReference type="EMBL" id="JABBKX010000003">
    <property type="protein sequence ID" value="NMJ41744.1"/>
    <property type="molecule type" value="Genomic_DNA"/>
</dbReference>
<evidence type="ECO:0000259" key="2">
    <source>
        <dbReference type="Pfam" id="PF07883"/>
    </source>
</evidence>
<accession>A0A848EB47</accession>
<dbReference type="PANTHER" id="PTHR35848">
    <property type="entry name" value="OXALATE-BINDING PROTEIN"/>
    <property type="match status" value="1"/>
</dbReference>
<gene>
    <name evidence="3" type="ORF">GWK16_10860</name>
</gene>
<name>A0A848EB47_9PROT</name>
<dbReference type="InterPro" id="IPR013096">
    <property type="entry name" value="Cupin_2"/>
</dbReference>
<dbReference type="RefSeq" id="WP_170053988.1">
    <property type="nucleotide sequence ID" value="NZ_JABBKX010000003.1"/>
</dbReference>
<proteinExistence type="predicted"/>
<dbReference type="InterPro" id="IPR014710">
    <property type="entry name" value="RmlC-like_jellyroll"/>
</dbReference>
<dbReference type="GO" id="GO:0046872">
    <property type="term" value="F:metal ion binding"/>
    <property type="evidence" value="ECO:0007669"/>
    <property type="project" value="UniProtKB-KW"/>
</dbReference>
<keyword evidence="4" id="KW-1185">Reference proteome</keyword>
<sequence length="161" mass="17408">MSDAKPPIAVVAAEVPPRAKLSGYPKDLVEKIGNRQKTVLGDLFGLKNFGVNITRLPAGSASALRHAHEKQDEFVYILEGECILVTNAGETPMKAGMCAGFRAGTGDAHHLVNRGGADCVYLEIGDRTLFESVDYPDDDLMVRPGPDGKSVYFRKDGTRVF</sequence>
<comment type="caution">
    <text evidence="3">The sequence shown here is derived from an EMBL/GenBank/DDBJ whole genome shotgun (WGS) entry which is preliminary data.</text>
</comment>
<dbReference type="Proteomes" id="UP000548582">
    <property type="component" value="Unassembled WGS sequence"/>
</dbReference>
<evidence type="ECO:0000313" key="3">
    <source>
        <dbReference type="EMBL" id="NMJ41744.1"/>
    </source>
</evidence>
<keyword evidence="1" id="KW-0479">Metal-binding</keyword>
<dbReference type="CDD" id="cd02224">
    <property type="entry name" value="cupin_SPO2919-like"/>
    <property type="match status" value="1"/>
</dbReference>
<dbReference type="AlphaFoldDB" id="A0A848EB47"/>